<evidence type="ECO:0000256" key="6">
    <source>
        <dbReference type="ARBA" id="ARBA00022842"/>
    </source>
</evidence>
<feature type="binding site" evidence="9">
    <location>
        <position position="259"/>
    </location>
    <ligand>
        <name>K(+)</name>
        <dbReference type="ChEBI" id="CHEBI:29103"/>
    </ligand>
</feature>
<keyword evidence="4 9" id="KW-0418">Kinase</keyword>
<reference evidence="11 12" key="1">
    <citation type="submission" date="2017-05" db="EMBL/GenBank/DDBJ databases">
        <title>Biotechnological potential of actinobacteria isolated from South African environments.</title>
        <authorList>
            <person name="Le Roes-Hill M."/>
            <person name="Prins A."/>
            <person name="Durrell K.A."/>
        </authorList>
    </citation>
    <scope>NUCLEOTIDE SEQUENCE [LARGE SCALE GENOMIC DNA]</scope>
    <source>
        <strain evidence="11">BS2</strain>
    </source>
</reference>
<dbReference type="AlphaFoldDB" id="A0A243QF98"/>
<feature type="binding site" evidence="9">
    <location>
        <position position="261"/>
    </location>
    <ligand>
        <name>K(+)</name>
        <dbReference type="ChEBI" id="CHEBI:29103"/>
    </ligand>
</feature>
<feature type="binding site" evidence="9">
    <location>
        <position position="147"/>
    </location>
    <ligand>
        <name>substrate</name>
    </ligand>
</feature>
<dbReference type="OrthoDB" id="9775849at2"/>
<dbReference type="PRINTS" id="PR00990">
    <property type="entry name" value="RIBOKINASE"/>
</dbReference>
<dbReference type="InterPro" id="IPR011611">
    <property type="entry name" value="PfkB_dom"/>
</dbReference>
<dbReference type="GO" id="GO:0019303">
    <property type="term" value="P:D-ribose catabolic process"/>
    <property type="evidence" value="ECO:0007669"/>
    <property type="project" value="UniProtKB-UniRule"/>
</dbReference>
<comment type="caution">
    <text evidence="11">The sequence shown here is derived from an EMBL/GenBank/DDBJ whole genome shotgun (WGS) entry which is preliminary data.</text>
</comment>
<dbReference type="GO" id="GO:0005829">
    <property type="term" value="C:cytosol"/>
    <property type="evidence" value="ECO:0007669"/>
    <property type="project" value="TreeGrafter"/>
</dbReference>
<feature type="binding site" evidence="9">
    <location>
        <position position="300"/>
    </location>
    <ligand>
        <name>K(+)</name>
        <dbReference type="ChEBI" id="CHEBI:29103"/>
    </ligand>
</feature>
<feature type="binding site" evidence="9">
    <location>
        <position position="191"/>
    </location>
    <ligand>
        <name>ATP</name>
        <dbReference type="ChEBI" id="CHEBI:30616"/>
    </ligand>
</feature>
<dbReference type="GO" id="GO:0005524">
    <property type="term" value="F:ATP binding"/>
    <property type="evidence" value="ECO:0007669"/>
    <property type="project" value="UniProtKB-UniRule"/>
</dbReference>
<keyword evidence="8 9" id="KW-0119">Carbohydrate metabolism</keyword>
<sequence>MTSHDRAIRLLVVGAVNVDLVVETDRLPGPGETVVGPTVTRHGGGKGANAAVAAARAGAEVRYCGAVGSDDTGAQALAELRDSGVDVTDVAVLDGVATGMALIVVDPQGENQIAVGAGANAALDAESVHAAVERAAGWAGCVLVSTEIPAAAVAAAVTTAAARGIRCVVNPAPVLPSTVDLLTSGPVFTPNASELRDLHRLIIDDRDAPDVPAAERATAVASRTGAPVLVTLGAQGVLIADPVSEVVALPAGQVARVVDTTGAGDTFNGVFAAALAGGSTVVDAARRGVAAASLSVASVGARTGMPSGEEIRGAL</sequence>
<dbReference type="STRING" id="417102.CA982_04405"/>
<keyword evidence="12" id="KW-1185">Reference proteome</keyword>
<evidence type="ECO:0000313" key="12">
    <source>
        <dbReference type="Proteomes" id="UP000194632"/>
    </source>
</evidence>
<evidence type="ECO:0000259" key="10">
    <source>
        <dbReference type="Pfam" id="PF00294"/>
    </source>
</evidence>
<name>A0A243QF98_9ACTN</name>
<dbReference type="Proteomes" id="UP000194632">
    <property type="component" value="Unassembled WGS sequence"/>
</dbReference>
<dbReference type="InterPro" id="IPR011877">
    <property type="entry name" value="Ribokinase"/>
</dbReference>
<keyword evidence="1 9" id="KW-0808">Transferase</keyword>
<feature type="binding site" evidence="9">
    <location>
        <begin position="17"/>
        <end position="19"/>
    </location>
    <ligand>
        <name>substrate</name>
    </ligand>
</feature>
<feature type="binding site" evidence="9">
    <location>
        <position position="298"/>
    </location>
    <ligand>
        <name>K(+)</name>
        <dbReference type="ChEBI" id="CHEBI:29103"/>
    </ligand>
</feature>
<gene>
    <name evidence="9" type="primary">rbsK</name>
    <name evidence="11" type="ORF">CA982_04405</name>
</gene>
<evidence type="ECO:0000256" key="9">
    <source>
        <dbReference type="HAMAP-Rule" id="MF_01987"/>
    </source>
</evidence>
<proteinExistence type="inferred from homology"/>
<feature type="binding site" evidence="9">
    <location>
        <begin position="264"/>
        <end position="265"/>
    </location>
    <ligand>
        <name>ATP</name>
        <dbReference type="ChEBI" id="CHEBI:30616"/>
    </ligand>
</feature>
<evidence type="ECO:0000256" key="3">
    <source>
        <dbReference type="ARBA" id="ARBA00022741"/>
    </source>
</evidence>
<evidence type="ECO:0000256" key="5">
    <source>
        <dbReference type="ARBA" id="ARBA00022840"/>
    </source>
</evidence>
<keyword evidence="3 9" id="KW-0547">Nucleotide-binding</keyword>
<organism evidence="11 12">
    <name type="scientific">Gordonia lacunae</name>
    <dbReference type="NCBI Taxonomy" id="417102"/>
    <lineage>
        <taxon>Bacteria</taxon>
        <taxon>Bacillati</taxon>
        <taxon>Actinomycetota</taxon>
        <taxon>Actinomycetes</taxon>
        <taxon>Mycobacteriales</taxon>
        <taxon>Gordoniaceae</taxon>
        <taxon>Gordonia</taxon>
    </lineage>
</organism>
<feature type="active site" description="Proton acceptor" evidence="9">
    <location>
        <position position="265"/>
    </location>
</feature>
<dbReference type="UniPathway" id="UPA00916">
    <property type="reaction ID" value="UER00889"/>
</dbReference>
<keyword evidence="7 9" id="KW-0630">Potassium</keyword>
<evidence type="ECO:0000256" key="8">
    <source>
        <dbReference type="ARBA" id="ARBA00023277"/>
    </source>
</evidence>
<evidence type="ECO:0000313" key="11">
    <source>
        <dbReference type="EMBL" id="OUC80430.1"/>
    </source>
</evidence>
<comment type="pathway">
    <text evidence="9">Carbohydrate metabolism; D-ribose degradation; D-ribose 5-phosphate from beta-D-ribopyranose: step 2/2.</text>
</comment>
<evidence type="ECO:0000256" key="7">
    <source>
        <dbReference type="ARBA" id="ARBA00022958"/>
    </source>
</evidence>
<dbReference type="RefSeq" id="WP_086534122.1">
    <property type="nucleotide sequence ID" value="NZ_NGFO01000003.1"/>
</dbReference>
<dbReference type="HAMAP" id="MF_01987">
    <property type="entry name" value="Ribokinase"/>
    <property type="match status" value="1"/>
</dbReference>
<dbReference type="EC" id="2.7.1.15" evidence="9"/>
<keyword evidence="9" id="KW-0963">Cytoplasm</keyword>
<accession>A0A243QF98</accession>
<dbReference type="PANTHER" id="PTHR10584:SF166">
    <property type="entry name" value="RIBOKINASE"/>
    <property type="match status" value="1"/>
</dbReference>
<feature type="binding site" evidence="9">
    <location>
        <begin position="231"/>
        <end position="236"/>
    </location>
    <ligand>
        <name>ATP</name>
        <dbReference type="ChEBI" id="CHEBI:30616"/>
    </ligand>
</feature>
<dbReference type="Pfam" id="PF00294">
    <property type="entry name" value="PfkB"/>
    <property type="match status" value="1"/>
</dbReference>
<dbReference type="PANTHER" id="PTHR10584">
    <property type="entry name" value="SUGAR KINASE"/>
    <property type="match status" value="1"/>
</dbReference>
<dbReference type="SUPFAM" id="SSF53613">
    <property type="entry name" value="Ribokinase-like"/>
    <property type="match status" value="1"/>
</dbReference>
<comment type="function">
    <text evidence="9">Catalyzes the phosphorylation of ribose at O-5 in a reaction requiring ATP and magnesium. The resulting D-ribose-5-phosphate can then be used either for sythesis of nucleotides, histidine, and tryptophan, or as a component of the pentose phosphate pathway.</text>
</comment>
<comment type="subcellular location">
    <subcellularLocation>
        <location evidence="9">Cytoplasm</location>
    </subcellularLocation>
</comment>
<feature type="binding site" evidence="9">
    <location>
        <position position="265"/>
    </location>
    <ligand>
        <name>substrate</name>
    </ligand>
</feature>
<dbReference type="InterPro" id="IPR029056">
    <property type="entry name" value="Ribokinase-like"/>
</dbReference>
<feature type="binding site" evidence="9">
    <location>
        <position position="295"/>
    </location>
    <ligand>
        <name>K(+)</name>
        <dbReference type="ChEBI" id="CHEBI:29103"/>
    </ligand>
</feature>
<comment type="subunit">
    <text evidence="9">Homodimer.</text>
</comment>
<comment type="catalytic activity">
    <reaction evidence="9">
        <text>D-ribose + ATP = D-ribose 5-phosphate + ADP + H(+)</text>
        <dbReference type="Rhea" id="RHEA:13697"/>
        <dbReference type="ChEBI" id="CHEBI:15378"/>
        <dbReference type="ChEBI" id="CHEBI:30616"/>
        <dbReference type="ChEBI" id="CHEBI:47013"/>
        <dbReference type="ChEBI" id="CHEBI:78346"/>
        <dbReference type="ChEBI" id="CHEBI:456216"/>
        <dbReference type="EC" id="2.7.1.15"/>
    </reaction>
</comment>
<dbReference type="GO" id="GO:0004747">
    <property type="term" value="F:ribokinase activity"/>
    <property type="evidence" value="ECO:0007669"/>
    <property type="project" value="UniProtKB-UniRule"/>
</dbReference>
<keyword evidence="5 9" id="KW-0067">ATP-binding</keyword>
<feature type="domain" description="Carbohydrate kinase PfkB" evidence="10">
    <location>
        <begin position="9"/>
        <end position="306"/>
    </location>
</feature>
<evidence type="ECO:0000256" key="4">
    <source>
        <dbReference type="ARBA" id="ARBA00022777"/>
    </source>
</evidence>
<comment type="similarity">
    <text evidence="9">Belongs to the carbohydrate kinase PfkB family. Ribokinase subfamily.</text>
</comment>
<comment type="activity regulation">
    <text evidence="9">Activated by a monovalent cation that binds near, but not in, the active site. The most likely occupant of the site in vivo is potassium. Ion binding induces a conformational change that may alter substrate affinity.</text>
</comment>
<feature type="binding site" evidence="9">
    <location>
        <begin position="45"/>
        <end position="49"/>
    </location>
    <ligand>
        <name>substrate</name>
    </ligand>
</feature>
<dbReference type="GO" id="GO:0046872">
    <property type="term" value="F:metal ion binding"/>
    <property type="evidence" value="ECO:0007669"/>
    <property type="project" value="UniProtKB-KW"/>
</dbReference>
<evidence type="ECO:0000256" key="1">
    <source>
        <dbReference type="ARBA" id="ARBA00022679"/>
    </source>
</evidence>
<keyword evidence="6 9" id="KW-0460">Magnesium</keyword>
<comment type="cofactor">
    <cofactor evidence="9">
        <name>Mg(2+)</name>
        <dbReference type="ChEBI" id="CHEBI:18420"/>
    </cofactor>
    <text evidence="9">Requires a divalent cation, most likely magnesium in vivo, as an electrophilic catalyst to aid phosphoryl group transfer. It is the chelate of the metal and the nucleotide that is the actual substrate.</text>
</comment>
<dbReference type="EMBL" id="NGFO01000003">
    <property type="protein sequence ID" value="OUC80430.1"/>
    <property type="molecule type" value="Genomic_DNA"/>
</dbReference>
<evidence type="ECO:0000256" key="2">
    <source>
        <dbReference type="ARBA" id="ARBA00022723"/>
    </source>
</evidence>
<dbReference type="InterPro" id="IPR002139">
    <property type="entry name" value="Ribo/fructo_kinase"/>
</dbReference>
<comment type="caution">
    <text evidence="9">Lacks conserved residue(s) required for the propagation of feature annotation.</text>
</comment>
<keyword evidence="2 9" id="KW-0479">Metal-binding</keyword>
<protein>
    <recommendedName>
        <fullName evidence="9">Ribokinase</fullName>
        <shortName evidence="9">RK</shortName>
        <ecNumber evidence="9">2.7.1.15</ecNumber>
    </recommendedName>
</protein>
<dbReference type="Gene3D" id="3.40.1190.20">
    <property type="match status" value="1"/>
</dbReference>